<name>A0A483CVD8_9EURY</name>
<dbReference type="SFLD" id="SFLDS00029">
    <property type="entry name" value="Radical_SAM"/>
    <property type="match status" value="1"/>
</dbReference>
<dbReference type="InterPro" id="IPR023867">
    <property type="entry name" value="Sulphatase_maturase_rSAM"/>
</dbReference>
<dbReference type="SFLD" id="SFLDF00285">
    <property type="entry name" value="anaerobic_Ser-type_sulfatase-m"/>
    <property type="match status" value="1"/>
</dbReference>
<dbReference type="AlphaFoldDB" id="A0A483CVD8"/>
<dbReference type="GO" id="GO:0016491">
    <property type="term" value="F:oxidoreductase activity"/>
    <property type="evidence" value="ECO:0007669"/>
    <property type="project" value="InterPro"/>
</dbReference>
<dbReference type="Pfam" id="PF13186">
    <property type="entry name" value="SPASM"/>
    <property type="match status" value="1"/>
</dbReference>
<dbReference type="InterPro" id="IPR007197">
    <property type="entry name" value="rSAM"/>
</dbReference>
<evidence type="ECO:0000256" key="5">
    <source>
        <dbReference type="ARBA" id="ARBA00023004"/>
    </source>
</evidence>
<evidence type="ECO:0000256" key="7">
    <source>
        <dbReference type="ARBA" id="ARBA00023601"/>
    </source>
</evidence>
<keyword evidence="2" id="KW-0004">4Fe-4S</keyword>
<dbReference type="CDD" id="cd21120">
    <property type="entry name" value="SPASM_anSME"/>
    <property type="match status" value="1"/>
</dbReference>
<dbReference type="PANTHER" id="PTHR43273">
    <property type="entry name" value="ANAEROBIC SULFATASE-MATURATING ENZYME HOMOLOG ASLB-RELATED"/>
    <property type="match status" value="1"/>
</dbReference>
<evidence type="ECO:0000256" key="4">
    <source>
        <dbReference type="ARBA" id="ARBA00022723"/>
    </source>
</evidence>
<reference evidence="9 10" key="1">
    <citation type="submission" date="2017-11" db="EMBL/GenBank/DDBJ databases">
        <title>Isolation and Characterization of Methanofollis Species from Methane Seep Offshore SW Taiwan.</title>
        <authorList>
            <person name="Teng N.-H."/>
            <person name="Lai M.-C."/>
            <person name="Chen S.-C."/>
        </authorList>
    </citation>
    <scope>NUCLEOTIDE SEQUENCE [LARGE SCALE GENOMIC DNA]</scope>
    <source>
        <strain evidence="9 10">FWC-SCC2</strain>
    </source>
</reference>
<organism evidence="9 10">
    <name type="scientific">Methanofollis fontis</name>
    <dbReference type="NCBI Taxonomy" id="2052832"/>
    <lineage>
        <taxon>Archaea</taxon>
        <taxon>Methanobacteriati</taxon>
        <taxon>Methanobacteriota</taxon>
        <taxon>Stenosarchaea group</taxon>
        <taxon>Methanomicrobia</taxon>
        <taxon>Methanomicrobiales</taxon>
        <taxon>Methanomicrobiaceae</taxon>
        <taxon>Methanofollis</taxon>
    </lineage>
</organism>
<proteinExistence type="inferred from homology"/>
<comment type="similarity">
    <text evidence="7">Belongs to the radical SAM superfamily. Anaerobic sulfatase-maturating enzyme family.</text>
</comment>
<keyword evidence="6" id="KW-0411">Iron-sulfur</keyword>
<evidence type="ECO:0000313" key="9">
    <source>
        <dbReference type="EMBL" id="TAJ45467.1"/>
    </source>
</evidence>
<evidence type="ECO:0000313" key="10">
    <source>
        <dbReference type="Proteomes" id="UP000292580"/>
    </source>
</evidence>
<dbReference type="SUPFAM" id="SSF102114">
    <property type="entry name" value="Radical SAM enzymes"/>
    <property type="match status" value="1"/>
</dbReference>
<keyword evidence="10" id="KW-1185">Reference proteome</keyword>
<dbReference type="PROSITE" id="PS51918">
    <property type="entry name" value="RADICAL_SAM"/>
    <property type="match status" value="1"/>
</dbReference>
<dbReference type="NCBIfam" id="TIGR03942">
    <property type="entry name" value="sulfatase_rSAM"/>
    <property type="match status" value="1"/>
</dbReference>
<evidence type="ECO:0000256" key="1">
    <source>
        <dbReference type="ARBA" id="ARBA00001966"/>
    </source>
</evidence>
<dbReference type="GO" id="GO:0046872">
    <property type="term" value="F:metal ion binding"/>
    <property type="evidence" value="ECO:0007669"/>
    <property type="project" value="UniProtKB-KW"/>
</dbReference>
<sequence length="384" mass="43047">MAKPTGARCNLRCTYCFYLQKAGLYPDGTFRMSDAVLESYIRQVIDAHRSPLVTVAWQGGEPTLMGLDFFERAMEIQQRYRRGGTAIQNTIQTNGTLLDDSWAGFFRRHQFLVGISIDGPEEVHDAFRVDRAGRPTFGRAMTGLSLLRKHGVEHNILTCIHAANQERPLEVYRFLRDEAGGRHIQFIPVVERRGTAGVSVHSVGPEPFGRFLNTIFDEWVRHDVGSVFVQNFEAALAAWAGIPPGTCVSAPVCGTAPVLEHNGDVYVCDHYADPAHRLGNIMQTPLSNLMASPMRAAFGRSKLTGLPDYCRRCRVRFACNGGCPKDRFLTCPDGEAGLNYLCRGYRIFFTHIDAPMRFMAENLRRNGDPSDVMAWMRAKNARIR</sequence>
<protein>
    <submittedName>
        <fullName evidence="9">Anaerobic sulfatase maturase</fullName>
    </submittedName>
</protein>
<dbReference type="PANTHER" id="PTHR43273:SF3">
    <property type="entry name" value="ANAEROBIC SULFATASE-MATURATING ENZYME HOMOLOG ASLB-RELATED"/>
    <property type="match status" value="1"/>
</dbReference>
<dbReference type="Proteomes" id="UP000292580">
    <property type="component" value="Unassembled WGS sequence"/>
</dbReference>
<dbReference type="NCBIfam" id="TIGR04085">
    <property type="entry name" value="rSAM_more_4Fe4S"/>
    <property type="match status" value="1"/>
</dbReference>
<evidence type="ECO:0000256" key="3">
    <source>
        <dbReference type="ARBA" id="ARBA00022691"/>
    </source>
</evidence>
<dbReference type="InterPro" id="IPR058240">
    <property type="entry name" value="rSAM_sf"/>
</dbReference>
<keyword evidence="4" id="KW-0479">Metal-binding</keyword>
<evidence type="ECO:0000256" key="6">
    <source>
        <dbReference type="ARBA" id="ARBA00023014"/>
    </source>
</evidence>
<evidence type="ECO:0000256" key="2">
    <source>
        <dbReference type="ARBA" id="ARBA00022485"/>
    </source>
</evidence>
<dbReference type="InterPro" id="IPR023885">
    <property type="entry name" value="4Fe4S-binding_SPASM_dom"/>
</dbReference>
<comment type="caution">
    <text evidence="9">The sequence shown here is derived from an EMBL/GenBank/DDBJ whole genome shotgun (WGS) entry which is preliminary data.</text>
</comment>
<dbReference type="InterPro" id="IPR013785">
    <property type="entry name" value="Aldolase_TIM"/>
</dbReference>
<dbReference type="SFLD" id="SFLDG01067">
    <property type="entry name" value="SPASM/twitch_domain_containing"/>
    <property type="match status" value="1"/>
</dbReference>
<keyword evidence="3" id="KW-0949">S-adenosyl-L-methionine</keyword>
<dbReference type="Gene3D" id="3.20.20.70">
    <property type="entry name" value="Aldolase class I"/>
    <property type="match status" value="1"/>
</dbReference>
<dbReference type="SFLD" id="SFLDG01384">
    <property type="entry name" value="thioether_bond_formation_requi"/>
    <property type="match status" value="1"/>
</dbReference>
<keyword evidence="5" id="KW-0408">Iron</keyword>
<dbReference type="SFLD" id="SFLDG01386">
    <property type="entry name" value="main_SPASM_domain-containing"/>
    <property type="match status" value="1"/>
</dbReference>
<dbReference type="Pfam" id="PF04055">
    <property type="entry name" value="Radical_SAM"/>
    <property type="match status" value="1"/>
</dbReference>
<evidence type="ECO:0000259" key="8">
    <source>
        <dbReference type="PROSITE" id="PS51918"/>
    </source>
</evidence>
<comment type="cofactor">
    <cofactor evidence="1">
        <name>[4Fe-4S] cluster</name>
        <dbReference type="ChEBI" id="CHEBI:49883"/>
    </cofactor>
</comment>
<feature type="domain" description="Radical SAM core" evidence="8">
    <location>
        <begin position="1"/>
        <end position="221"/>
    </location>
</feature>
<dbReference type="InterPro" id="IPR047207">
    <property type="entry name" value="SPASM_anSME"/>
</dbReference>
<dbReference type="InterPro" id="IPR034491">
    <property type="entry name" value="Anaerob_Ser_sulfatase-maturase"/>
</dbReference>
<dbReference type="CDD" id="cd01335">
    <property type="entry name" value="Radical_SAM"/>
    <property type="match status" value="1"/>
</dbReference>
<accession>A0A483CVD8</accession>
<dbReference type="SFLD" id="SFLDG01072">
    <property type="entry name" value="dehydrogenase_like"/>
    <property type="match status" value="1"/>
</dbReference>
<dbReference type="EMBL" id="PGCL01000001">
    <property type="protein sequence ID" value="TAJ45467.1"/>
    <property type="molecule type" value="Genomic_DNA"/>
</dbReference>
<dbReference type="GO" id="GO:0051539">
    <property type="term" value="F:4 iron, 4 sulfur cluster binding"/>
    <property type="evidence" value="ECO:0007669"/>
    <property type="project" value="UniProtKB-KW"/>
</dbReference>
<gene>
    <name evidence="9" type="ORF">CUJ86_01680</name>
</gene>